<dbReference type="CDD" id="cd00082">
    <property type="entry name" value="HisKA"/>
    <property type="match status" value="1"/>
</dbReference>
<dbReference type="Pfam" id="PF00072">
    <property type="entry name" value="Response_reg"/>
    <property type="match status" value="1"/>
</dbReference>
<evidence type="ECO:0000313" key="7">
    <source>
        <dbReference type="EMBL" id="CAH2031241.1"/>
    </source>
</evidence>
<dbReference type="InterPro" id="IPR005467">
    <property type="entry name" value="His_kinase_dom"/>
</dbReference>
<keyword evidence="8" id="KW-1185">Reference proteome</keyword>
<evidence type="ECO:0000256" key="2">
    <source>
        <dbReference type="ARBA" id="ARBA00012438"/>
    </source>
</evidence>
<dbReference type="Gene3D" id="3.30.565.10">
    <property type="entry name" value="Histidine kinase-like ATPase, C-terminal domain"/>
    <property type="match status" value="1"/>
</dbReference>
<dbReference type="SUPFAM" id="SSF52172">
    <property type="entry name" value="CheY-like"/>
    <property type="match status" value="1"/>
</dbReference>
<dbReference type="SMART" id="SM00387">
    <property type="entry name" value="HATPase_c"/>
    <property type="match status" value="1"/>
</dbReference>
<organism evidence="7 8">
    <name type="scientific">Trichlorobacter ammonificans</name>
    <dbReference type="NCBI Taxonomy" id="2916410"/>
    <lineage>
        <taxon>Bacteria</taxon>
        <taxon>Pseudomonadati</taxon>
        <taxon>Thermodesulfobacteriota</taxon>
        <taxon>Desulfuromonadia</taxon>
        <taxon>Geobacterales</taxon>
        <taxon>Geobacteraceae</taxon>
        <taxon>Trichlorobacter</taxon>
    </lineage>
</organism>
<evidence type="ECO:0000256" key="4">
    <source>
        <dbReference type="PROSITE-ProRule" id="PRU00169"/>
    </source>
</evidence>
<dbReference type="SUPFAM" id="SSF47384">
    <property type="entry name" value="Homodimeric domain of signal transducing histidine kinase"/>
    <property type="match status" value="1"/>
</dbReference>
<dbReference type="Gene3D" id="3.40.50.2300">
    <property type="match status" value="1"/>
</dbReference>
<dbReference type="PRINTS" id="PR00344">
    <property type="entry name" value="BCTRLSENSOR"/>
</dbReference>
<dbReference type="PROSITE" id="PS50110">
    <property type="entry name" value="RESPONSE_REGULATORY"/>
    <property type="match status" value="1"/>
</dbReference>
<dbReference type="InterPro" id="IPR003594">
    <property type="entry name" value="HATPase_dom"/>
</dbReference>
<dbReference type="EC" id="2.7.13.3" evidence="2"/>
<feature type="domain" description="Histidine kinase" evidence="5">
    <location>
        <begin position="164"/>
        <end position="382"/>
    </location>
</feature>
<dbReference type="InterPro" id="IPR036097">
    <property type="entry name" value="HisK_dim/P_sf"/>
</dbReference>
<dbReference type="GO" id="GO:0004673">
    <property type="term" value="F:protein histidine kinase activity"/>
    <property type="evidence" value="ECO:0007669"/>
    <property type="project" value="UniProtKB-EC"/>
</dbReference>
<gene>
    <name evidence="7" type="ORF">GEAMG1_1411</name>
</gene>
<feature type="domain" description="Response regulatory" evidence="6">
    <location>
        <begin position="10"/>
        <end position="124"/>
    </location>
</feature>
<dbReference type="Pfam" id="PF00512">
    <property type="entry name" value="HisKA"/>
    <property type="match status" value="1"/>
</dbReference>
<dbReference type="Pfam" id="PF02518">
    <property type="entry name" value="HATPase_c"/>
    <property type="match status" value="1"/>
</dbReference>
<evidence type="ECO:0000256" key="1">
    <source>
        <dbReference type="ARBA" id="ARBA00000085"/>
    </source>
</evidence>
<dbReference type="EMBL" id="OW150024">
    <property type="protein sequence ID" value="CAH2031241.1"/>
    <property type="molecule type" value="Genomic_DNA"/>
</dbReference>
<name>A0ABM9D7P5_9BACT</name>
<comment type="catalytic activity">
    <reaction evidence="1">
        <text>ATP + protein L-histidine = ADP + protein N-phospho-L-histidine.</text>
        <dbReference type="EC" id="2.7.13.3"/>
    </reaction>
</comment>
<evidence type="ECO:0000256" key="3">
    <source>
        <dbReference type="ARBA" id="ARBA00022553"/>
    </source>
</evidence>
<dbReference type="PANTHER" id="PTHR43547">
    <property type="entry name" value="TWO-COMPONENT HISTIDINE KINASE"/>
    <property type="match status" value="1"/>
</dbReference>
<dbReference type="Proteomes" id="UP001295463">
    <property type="component" value="Chromosome"/>
</dbReference>
<dbReference type="SMART" id="SM00388">
    <property type="entry name" value="HisKA"/>
    <property type="match status" value="1"/>
</dbReference>
<proteinExistence type="predicted"/>
<dbReference type="InterPro" id="IPR036890">
    <property type="entry name" value="HATPase_C_sf"/>
</dbReference>
<dbReference type="SMART" id="SM00448">
    <property type="entry name" value="REC"/>
    <property type="match status" value="1"/>
</dbReference>
<evidence type="ECO:0000313" key="8">
    <source>
        <dbReference type="Proteomes" id="UP001295463"/>
    </source>
</evidence>
<keyword evidence="7" id="KW-0418">Kinase</keyword>
<dbReference type="InterPro" id="IPR011006">
    <property type="entry name" value="CheY-like_superfamily"/>
</dbReference>
<accession>A0ABM9D7P5</accession>
<evidence type="ECO:0000259" key="6">
    <source>
        <dbReference type="PROSITE" id="PS50110"/>
    </source>
</evidence>
<keyword evidence="3 4" id="KW-0597">Phosphoprotein</keyword>
<dbReference type="SUPFAM" id="SSF55874">
    <property type="entry name" value="ATPase domain of HSP90 chaperone/DNA topoisomerase II/histidine kinase"/>
    <property type="match status" value="1"/>
</dbReference>
<keyword evidence="7" id="KW-0808">Transferase</keyword>
<dbReference type="InterPro" id="IPR001789">
    <property type="entry name" value="Sig_transdc_resp-reg_receiver"/>
</dbReference>
<evidence type="ECO:0000259" key="5">
    <source>
        <dbReference type="PROSITE" id="PS50109"/>
    </source>
</evidence>
<dbReference type="PANTHER" id="PTHR43547:SF2">
    <property type="entry name" value="HYBRID SIGNAL TRANSDUCTION HISTIDINE KINASE C"/>
    <property type="match status" value="1"/>
</dbReference>
<dbReference type="Gene3D" id="1.10.287.130">
    <property type="match status" value="1"/>
</dbReference>
<dbReference type="PROSITE" id="PS50109">
    <property type="entry name" value="HIS_KIN"/>
    <property type="match status" value="1"/>
</dbReference>
<protein>
    <recommendedName>
        <fullName evidence="2">histidine kinase</fullName>
        <ecNumber evidence="2">2.7.13.3</ecNumber>
    </recommendedName>
</protein>
<reference evidence="7 8" key="1">
    <citation type="submission" date="2022-03" db="EMBL/GenBank/DDBJ databases">
        <authorList>
            <person name="Koch H."/>
        </authorList>
    </citation>
    <scope>NUCLEOTIDE SEQUENCE [LARGE SCALE GENOMIC DNA]</scope>
    <source>
        <strain evidence="7 8">G1</strain>
    </source>
</reference>
<dbReference type="RefSeq" id="WP_305732077.1">
    <property type="nucleotide sequence ID" value="NZ_OW150024.1"/>
</dbReference>
<dbReference type="InterPro" id="IPR003661">
    <property type="entry name" value="HisK_dim/P_dom"/>
</dbReference>
<feature type="modified residue" description="4-aspartylphosphate" evidence="4">
    <location>
        <position position="59"/>
    </location>
</feature>
<sequence>MSSAEQDKPKALIVDDDAMVLQMVAAILELHGFETWRCSDVTAACTLLEQVEPDVLLTDIRMPGRSGTDLLKFVQEQGGTFPVIVMTGYTDFDTAIDAVKGNAFDFIRKPFDPQYLVQAVKRAVEHYRLLALEREYRTRLEREVQQKTMEILQASRLKSEFLHNISHEIRTPANGIVGMLSLARETEGKRERDEYLGYAEFSARQLVRIVDDLVTFSGIVTGSLKPSLVAGSADTLINRALDRVTGGSARRDLAFEIKIAPDIPERLLLETTLLEMALFQLFENEMKFAVAGSVSVQVDYDTTASLLVFDIRDSGPGIPAERLKRIKEPFVQGDGSHTRPQGGLGIGLSIVARTASCLGGSFTLDSSPEGGSRFVFSVPAQPL</sequence>
<dbReference type="InterPro" id="IPR004358">
    <property type="entry name" value="Sig_transdc_His_kin-like_C"/>
</dbReference>